<proteinExistence type="predicted"/>
<sequence>MMEDLERNKQNAVAFYDMMFNECKPREAVNKYVGSEYIQHNPEVGDGKEAFIEYFERMAKAYPGKKVFFKRAIAEGNLVVLHCHQIWPGDKDYAGIDIFRFDENGKVVEHWDVLQVIPEKSKNDNKMF</sequence>
<evidence type="ECO:0000259" key="1">
    <source>
        <dbReference type="Pfam" id="PF12680"/>
    </source>
</evidence>
<organism evidence="2 3">
    <name type="scientific">Marinigracilibium pacificum</name>
    <dbReference type="NCBI Taxonomy" id="2729599"/>
    <lineage>
        <taxon>Bacteria</taxon>
        <taxon>Pseudomonadati</taxon>
        <taxon>Bacteroidota</taxon>
        <taxon>Cytophagia</taxon>
        <taxon>Cytophagales</taxon>
        <taxon>Flammeovirgaceae</taxon>
        <taxon>Marinigracilibium</taxon>
    </lineage>
</organism>
<dbReference type="InterPro" id="IPR037401">
    <property type="entry name" value="SnoaL-like"/>
</dbReference>
<accession>A0A848IVM2</accession>
<feature type="domain" description="SnoaL-like" evidence="1">
    <location>
        <begin position="14"/>
        <end position="110"/>
    </location>
</feature>
<reference evidence="2 3" key="1">
    <citation type="submission" date="2020-04" db="EMBL/GenBank/DDBJ databases">
        <title>Flammeovirgaceae bacterium KN852 isolated from deep sea.</title>
        <authorList>
            <person name="Zhang D.-C."/>
        </authorList>
    </citation>
    <scope>NUCLEOTIDE SEQUENCE [LARGE SCALE GENOMIC DNA]</scope>
    <source>
        <strain evidence="2 3">KN852</strain>
    </source>
</reference>
<dbReference type="InterPro" id="IPR032710">
    <property type="entry name" value="NTF2-like_dom_sf"/>
</dbReference>
<protein>
    <submittedName>
        <fullName evidence="2">SnoaL-like domain-containing protein</fullName>
    </submittedName>
</protein>
<name>A0A848IVM2_9BACT</name>
<dbReference type="AlphaFoldDB" id="A0A848IVM2"/>
<dbReference type="InterPro" id="IPR009959">
    <property type="entry name" value="Cyclase_SnoaL-like"/>
</dbReference>
<keyword evidence="3" id="KW-1185">Reference proteome</keyword>
<evidence type="ECO:0000313" key="3">
    <source>
        <dbReference type="Proteomes" id="UP000559010"/>
    </source>
</evidence>
<evidence type="ECO:0000313" key="2">
    <source>
        <dbReference type="EMBL" id="NMM47291.1"/>
    </source>
</evidence>
<dbReference type="Proteomes" id="UP000559010">
    <property type="component" value="Unassembled WGS sequence"/>
</dbReference>
<dbReference type="GO" id="GO:0030638">
    <property type="term" value="P:polyketide metabolic process"/>
    <property type="evidence" value="ECO:0007669"/>
    <property type="project" value="InterPro"/>
</dbReference>
<dbReference type="PANTHER" id="PTHR38436">
    <property type="entry name" value="POLYKETIDE CYCLASE SNOAL-LIKE DOMAIN"/>
    <property type="match status" value="1"/>
</dbReference>
<dbReference type="Pfam" id="PF12680">
    <property type="entry name" value="SnoaL_2"/>
    <property type="match status" value="1"/>
</dbReference>
<dbReference type="PANTHER" id="PTHR38436:SF1">
    <property type="entry name" value="ESTER CYCLASE"/>
    <property type="match status" value="1"/>
</dbReference>
<dbReference type="RefSeq" id="WP_169677922.1">
    <property type="nucleotide sequence ID" value="NZ_JABBNU010000002.1"/>
</dbReference>
<comment type="caution">
    <text evidence="2">The sequence shown here is derived from an EMBL/GenBank/DDBJ whole genome shotgun (WGS) entry which is preliminary data.</text>
</comment>
<dbReference type="SUPFAM" id="SSF54427">
    <property type="entry name" value="NTF2-like"/>
    <property type="match status" value="1"/>
</dbReference>
<gene>
    <name evidence="2" type="ORF">HH304_02695</name>
</gene>
<dbReference type="EMBL" id="JABBNU010000002">
    <property type="protein sequence ID" value="NMM47291.1"/>
    <property type="molecule type" value="Genomic_DNA"/>
</dbReference>
<dbReference type="Gene3D" id="3.10.450.50">
    <property type="match status" value="1"/>
</dbReference>